<dbReference type="InterPro" id="IPR000798">
    <property type="entry name" value="Ez/rad/moesin-like"/>
</dbReference>
<dbReference type="PROSITE" id="PS50057">
    <property type="entry name" value="FERM_3"/>
    <property type="match status" value="1"/>
</dbReference>
<accession>A0AAD7WUX4</accession>
<dbReference type="Pfam" id="PF00769">
    <property type="entry name" value="ERM_C"/>
    <property type="match status" value="1"/>
</dbReference>
<dbReference type="Gene3D" id="1.20.80.10">
    <property type="match status" value="1"/>
</dbReference>
<evidence type="ECO:0000256" key="5">
    <source>
        <dbReference type="SAM" id="MobiDB-lite"/>
    </source>
</evidence>
<comment type="subcellular location">
    <subcellularLocation>
        <location evidence="1">Cell membrane</location>
        <topology evidence="1">Peripheral membrane protein</topology>
    </subcellularLocation>
</comment>
<dbReference type="FunFam" id="2.30.29.30:FF:000003">
    <property type="entry name" value="Radixin isoform 1"/>
    <property type="match status" value="1"/>
</dbReference>
<dbReference type="PRINTS" id="PR00661">
    <property type="entry name" value="ERMFAMILY"/>
</dbReference>
<dbReference type="CDD" id="cd17187">
    <property type="entry name" value="FERM_F1_ERM"/>
    <property type="match status" value="1"/>
</dbReference>
<dbReference type="Pfam" id="PF20492">
    <property type="entry name" value="ERM_helical"/>
    <property type="match status" value="1"/>
</dbReference>
<organism evidence="7 8">
    <name type="scientific">Aldrovandia affinis</name>
    <dbReference type="NCBI Taxonomy" id="143900"/>
    <lineage>
        <taxon>Eukaryota</taxon>
        <taxon>Metazoa</taxon>
        <taxon>Chordata</taxon>
        <taxon>Craniata</taxon>
        <taxon>Vertebrata</taxon>
        <taxon>Euteleostomi</taxon>
        <taxon>Actinopterygii</taxon>
        <taxon>Neopterygii</taxon>
        <taxon>Teleostei</taxon>
        <taxon>Notacanthiformes</taxon>
        <taxon>Halosauridae</taxon>
        <taxon>Aldrovandia</taxon>
    </lineage>
</organism>
<dbReference type="Gene3D" id="2.30.29.30">
    <property type="entry name" value="Pleckstrin-homology domain (PH domain)/Phosphotyrosine-binding domain (PTB)"/>
    <property type="match status" value="1"/>
</dbReference>
<feature type="binding site" evidence="4">
    <location>
        <position position="342"/>
    </location>
    <ligand>
        <name>a 1,2-diacyl-sn-glycero-3-phospho-(1D-myo-inositol)</name>
        <dbReference type="ChEBI" id="CHEBI:57880"/>
    </ligand>
</feature>
<evidence type="ECO:0000256" key="1">
    <source>
        <dbReference type="ARBA" id="ARBA00004202"/>
    </source>
</evidence>
<feature type="region of interest" description="Disordered" evidence="5">
    <location>
        <begin position="501"/>
        <end position="607"/>
    </location>
</feature>
<dbReference type="PROSITE" id="PS00660">
    <property type="entry name" value="FERM_1"/>
    <property type="match status" value="1"/>
</dbReference>
<dbReference type="Pfam" id="PF00373">
    <property type="entry name" value="FERM_M"/>
    <property type="match status" value="1"/>
</dbReference>
<feature type="binding site" evidence="4">
    <location>
        <begin position="124"/>
        <end position="127"/>
    </location>
    <ligand>
        <name>a 1,2-diacyl-sn-glycero-3-phospho-(1D-myo-inositol)</name>
        <dbReference type="ChEBI" id="CHEBI:57880"/>
    </ligand>
</feature>
<dbReference type="Gene3D" id="3.10.20.90">
    <property type="entry name" value="Phosphatidylinositol 3-kinase Catalytic Subunit, Chain A, domain 1"/>
    <property type="match status" value="1"/>
</dbReference>
<dbReference type="GO" id="GO:0005886">
    <property type="term" value="C:plasma membrane"/>
    <property type="evidence" value="ECO:0007669"/>
    <property type="project" value="UniProtKB-SubCell"/>
</dbReference>
<dbReference type="Pfam" id="PF09380">
    <property type="entry name" value="FERM_C"/>
    <property type="match status" value="1"/>
</dbReference>
<feature type="compositionally biased region" description="Basic and acidic residues" evidence="5">
    <location>
        <begin position="555"/>
        <end position="569"/>
    </location>
</feature>
<evidence type="ECO:0000313" key="8">
    <source>
        <dbReference type="Proteomes" id="UP001221898"/>
    </source>
</evidence>
<dbReference type="AlphaFoldDB" id="A0AAD7WUX4"/>
<dbReference type="InterPro" id="IPR019749">
    <property type="entry name" value="Band_41_domain"/>
</dbReference>
<evidence type="ECO:0000256" key="3">
    <source>
        <dbReference type="ARBA" id="ARBA00023136"/>
    </source>
</evidence>
<evidence type="ECO:0000259" key="6">
    <source>
        <dbReference type="PROSITE" id="PS50057"/>
    </source>
</evidence>
<evidence type="ECO:0000256" key="4">
    <source>
        <dbReference type="PIRSR" id="PIRSR002305-1"/>
    </source>
</evidence>
<dbReference type="SUPFAM" id="SSF54236">
    <property type="entry name" value="Ubiquitin-like"/>
    <property type="match status" value="1"/>
</dbReference>
<comment type="caution">
    <text evidence="7">The sequence shown here is derived from an EMBL/GenBank/DDBJ whole genome shotgun (WGS) entry which is preliminary data.</text>
</comment>
<dbReference type="InterPro" id="IPR029071">
    <property type="entry name" value="Ubiquitin-like_domsf"/>
</dbReference>
<name>A0AAD7WUX4_9TELE</name>
<feature type="compositionally biased region" description="Basic and acidic residues" evidence="5">
    <location>
        <begin position="440"/>
        <end position="467"/>
    </location>
</feature>
<dbReference type="InterPro" id="IPR019748">
    <property type="entry name" value="FERM_central"/>
</dbReference>
<dbReference type="InterPro" id="IPR011259">
    <property type="entry name" value="ERM_C_dom"/>
</dbReference>
<keyword evidence="8" id="KW-1185">Reference proteome</keyword>
<feature type="compositionally biased region" description="Basic and acidic residues" evidence="5">
    <location>
        <begin position="521"/>
        <end position="530"/>
    </location>
</feature>
<dbReference type="InterPro" id="IPR011174">
    <property type="entry name" value="ERM"/>
</dbReference>
<dbReference type="InterPro" id="IPR046810">
    <property type="entry name" value="ERM_helical"/>
</dbReference>
<dbReference type="PIRSF" id="PIRSF002305">
    <property type="entry name" value="ERM"/>
    <property type="match status" value="1"/>
</dbReference>
<dbReference type="InterPro" id="IPR011993">
    <property type="entry name" value="PH-like_dom_sf"/>
</dbReference>
<dbReference type="InterPro" id="IPR018979">
    <property type="entry name" value="FERM_N"/>
</dbReference>
<dbReference type="InterPro" id="IPR041789">
    <property type="entry name" value="ERM_FERM_C"/>
</dbReference>
<dbReference type="CDD" id="cd13194">
    <property type="entry name" value="FERM_C_ERM"/>
    <property type="match status" value="1"/>
</dbReference>
<protein>
    <recommendedName>
        <fullName evidence="6">FERM domain-containing protein</fullName>
    </recommendedName>
</protein>
<dbReference type="Pfam" id="PF09379">
    <property type="entry name" value="FERM_N"/>
    <property type="match status" value="1"/>
</dbReference>
<dbReference type="EMBL" id="JAINUG010000028">
    <property type="protein sequence ID" value="KAJ8409890.1"/>
    <property type="molecule type" value="Genomic_DNA"/>
</dbReference>
<feature type="domain" description="FERM" evidence="6">
    <location>
        <begin position="69"/>
        <end position="359"/>
    </location>
</feature>
<dbReference type="PROSITE" id="PS00661">
    <property type="entry name" value="FERM_2"/>
    <property type="match status" value="1"/>
</dbReference>
<dbReference type="InterPro" id="IPR008954">
    <property type="entry name" value="Moesin_tail_sf"/>
</dbReference>
<dbReference type="PRINTS" id="PR00935">
    <property type="entry name" value="BAND41"/>
</dbReference>
<keyword evidence="2" id="KW-1003">Cell membrane</keyword>
<dbReference type="PANTHER" id="PTHR23281">
    <property type="entry name" value="MERLIN/MOESIN/EZRIN/RADIXIN"/>
    <property type="match status" value="1"/>
</dbReference>
<dbReference type="Proteomes" id="UP001221898">
    <property type="component" value="Unassembled WGS sequence"/>
</dbReference>
<dbReference type="SMART" id="SM00295">
    <property type="entry name" value="B41"/>
    <property type="match status" value="1"/>
</dbReference>
<dbReference type="Gene3D" id="1.20.5.450">
    <property type="match status" value="1"/>
</dbReference>
<proteinExistence type="predicted"/>
<dbReference type="FunFam" id="1.20.80.10:FF:000002">
    <property type="entry name" value="radixin isoform X1"/>
    <property type="match status" value="1"/>
</dbReference>
<dbReference type="SUPFAM" id="SSF47031">
    <property type="entry name" value="Second domain of FERM"/>
    <property type="match status" value="1"/>
</dbReference>
<feature type="compositionally biased region" description="Basic and acidic residues" evidence="5">
    <location>
        <begin position="585"/>
        <end position="607"/>
    </location>
</feature>
<dbReference type="InterPro" id="IPR018980">
    <property type="entry name" value="FERM_PH-like_C"/>
</dbReference>
<dbReference type="Gene3D" id="6.10.360.10">
    <property type="match status" value="1"/>
</dbReference>
<dbReference type="CDD" id="cd14473">
    <property type="entry name" value="FERM_B-lobe"/>
    <property type="match status" value="1"/>
</dbReference>
<dbReference type="SUPFAM" id="SSF50729">
    <property type="entry name" value="PH domain-like"/>
    <property type="match status" value="1"/>
</dbReference>
<feature type="region of interest" description="Disordered" evidence="5">
    <location>
        <begin position="440"/>
        <end position="471"/>
    </location>
</feature>
<dbReference type="SMART" id="SM01196">
    <property type="entry name" value="FERM_C"/>
    <property type="match status" value="1"/>
</dbReference>
<dbReference type="FunFam" id="1.20.5.450:FF:000001">
    <property type="entry name" value="radixin isoform X2"/>
    <property type="match status" value="1"/>
</dbReference>
<dbReference type="InterPro" id="IPR019747">
    <property type="entry name" value="FERM_CS"/>
</dbReference>
<dbReference type="FunFam" id="3.10.20.90:FF:000013">
    <property type="entry name" value="radixin isoform X1"/>
    <property type="match status" value="1"/>
</dbReference>
<dbReference type="InterPro" id="IPR035963">
    <property type="entry name" value="FERM_2"/>
</dbReference>
<sequence length="632" mass="74358">MRCGSFYSKLTDTSPASFCHTNHASPTEQFFICGSESQSTCHLRKEDEFFLFPWRKGKGGEEIKMPKPINVRVTTIDAELEFAIQPNTTGKQLFDQVVKTVGLREVWFFGLQYVDGKNYRTWLKLNKKVTQQDVKKENPLQFKFRAKFFPEDVSEELIQEITQRLFFLQVKEAILNDDNYCPPETAVLLASYSVQAKYADYNRDIHKPGYLTNDRLLPQRVLEQHKLTKEQWEERIQTWHEEHSGMLREDSMMEYLKIAQDLEMYGVNYFEIKNKKATDLWLGVDALGLNIYEHDDKLTPKIGFPWSEIRNISFSDKKFVIKPIDKKAPDFVFYAHRLRINKRVLALCMGNHELYMRRRKPDTIEVQQMKAQAREEKHQKQLERALLENEKKKREYAEREMERIEREKDELIERLRQIEEQTLKAQRELEEQTRRALELDQERRKAQEEAERLDRERQAAEEAKAELAKQAADQMKNQEQLVIAAELGEFTAKIALLEDAKRKKEEEATEWQHKALSAQEDLEKTREELKNVVSGPPASTDNDEDSAELFSDGVAGHRNEEDRLTEAQKNRRVKKQLQALSSDLAKARDDTKKTQNDMLHAENVRAGRDKYKTLRQIRQGNTKQRIDEFESM</sequence>
<dbReference type="InterPro" id="IPR014352">
    <property type="entry name" value="FERM/acyl-CoA-bd_prot_sf"/>
</dbReference>
<dbReference type="InterPro" id="IPR000299">
    <property type="entry name" value="FERM_domain"/>
</dbReference>
<dbReference type="GO" id="GO:0003779">
    <property type="term" value="F:actin binding"/>
    <property type="evidence" value="ECO:0007669"/>
    <property type="project" value="InterPro"/>
</dbReference>
<gene>
    <name evidence="7" type="ORF">AAFF_G00209310</name>
</gene>
<reference evidence="7" key="1">
    <citation type="journal article" date="2023" name="Science">
        <title>Genome structures resolve the early diversification of teleost fishes.</title>
        <authorList>
            <person name="Parey E."/>
            <person name="Louis A."/>
            <person name="Montfort J."/>
            <person name="Bouchez O."/>
            <person name="Roques C."/>
            <person name="Iampietro C."/>
            <person name="Lluch J."/>
            <person name="Castinel A."/>
            <person name="Donnadieu C."/>
            <person name="Desvignes T."/>
            <person name="Floi Bucao C."/>
            <person name="Jouanno E."/>
            <person name="Wen M."/>
            <person name="Mejri S."/>
            <person name="Dirks R."/>
            <person name="Jansen H."/>
            <person name="Henkel C."/>
            <person name="Chen W.J."/>
            <person name="Zahm M."/>
            <person name="Cabau C."/>
            <person name="Klopp C."/>
            <person name="Thompson A.W."/>
            <person name="Robinson-Rechavi M."/>
            <person name="Braasch I."/>
            <person name="Lecointre G."/>
            <person name="Bobe J."/>
            <person name="Postlethwait J.H."/>
            <person name="Berthelot C."/>
            <person name="Roest Crollius H."/>
            <person name="Guiguen Y."/>
        </authorList>
    </citation>
    <scope>NUCLEOTIDE SEQUENCE</scope>
    <source>
        <strain evidence="7">NC1722</strain>
    </source>
</reference>
<evidence type="ECO:0000256" key="2">
    <source>
        <dbReference type="ARBA" id="ARBA00022475"/>
    </source>
</evidence>
<keyword evidence="3" id="KW-0472">Membrane</keyword>
<dbReference type="SUPFAM" id="SSF48678">
    <property type="entry name" value="Moesin tail domain"/>
    <property type="match status" value="1"/>
</dbReference>
<evidence type="ECO:0000313" key="7">
    <source>
        <dbReference type="EMBL" id="KAJ8409890.1"/>
    </source>
</evidence>
<feature type="compositionally biased region" description="Basic and acidic residues" evidence="5">
    <location>
        <begin position="501"/>
        <end position="513"/>
    </location>
</feature>